<keyword evidence="2" id="KW-1185">Reference proteome</keyword>
<sequence length="277" mass="28863">MGHVSPARSAISAWLAAVERGGRGEVAAALTALEELVVDARRRNDPTILSFARTTAGSLLRQAGRHEVALGWDGAGLAALTGSGSITRWGPGTARWTGGEWARAAAVDAVVNLAADNLGLGRFSASARLLRRAGAILAPEPAAGAREPWQTSARGRLRLLWVSAELAMYSGDPDTALDRAARAVDLMDRRDDAGLDRHRIKTALISAAAHAAAGRIEVARSGADGCRRRAAEAGLLPLQWAAVMLGRGVGDDSAATATEQARIEAALSARGMVFVPR</sequence>
<comment type="caution">
    <text evidence="1">The sequence shown here is derived from an EMBL/GenBank/DDBJ whole genome shotgun (WGS) entry which is preliminary data.</text>
</comment>
<accession>A0A7K3LLC4</accession>
<name>A0A7K3LLC4_9ACTN</name>
<dbReference type="EMBL" id="JAADZU010000012">
    <property type="protein sequence ID" value="NDK89046.1"/>
    <property type="molecule type" value="Genomic_DNA"/>
</dbReference>
<gene>
    <name evidence="1" type="ORF">GYA93_05540</name>
</gene>
<dbReference type="AlphaFoldDB" id="A0A7K3LLC4"/>
<protein>
    <submittedName>
        <fullName evidence="1">Uncharacterized protein</fullName>
    </submittedName>
</protein>
<evidence type="ECO:0000313" key="1">
    <source>
        <dbReference type="EMBL" id="NDK89046.1"/>
    </source>
</evidence>
<evidence type="ECO:0000313" key="2">
    <source>
        <dbReference type="Proteomes" id="UP000466307"/>
    </source>
</evidence>
<reference evidence="1 2" key="1">
    <citation type="submission" date="2020-01" db="EMBL/GenBank/DDBJ databases">
        <title>Investigation of new actinobacteria for the biodesulphurisation of diesel fuel.</title>
        <authorList>
            <person name="Athi Narayanan S.M."/>
        </authorList>
    </citation>
    <scope>NUCLEOTIDE SEQUENCE [LARGE SCALE GENOMIC DNA]</scope>
    <source>
        <strain evidence="1 2">213E</strain>
    </source>
</reference>
<organism evidence="1 2">
    <name type="scientific">Gordonia desulfuricans</name>
    <dbReference type="NCBI Taxonomy" id="89051"/>
    <lineage>
        <taxon>Bacteria</taxon>
        <taxon>Bacillati</taxon>
        <taxon>Actinomycetota</taxon>
        <taxon>Actinomycetes</taxon>
        <taxon>Mycobacteriales</taxon>
        <taxon>Gordoniaceae</taxon>
        <taxon>Gordonia</taxon>
    </lineage>
</organism>
<proteinExistence type="predicted"/>
<dbReference type="Proteomes" id="UP000466307">
    <property type="component" value="Unassembled WGS sequence"/>
</dbReference>